<dbReference type="Gene3D" id="3.40.50.1820">
    <property type="entry name" value="alpha/beta hydrolase"/>
    <property type="match status" value="1"/>
</dbReference>
<dbReference type="GO" id="GO:0016787">
    <property type="term" value="F:hydrolase activity"/>
    <property type="evidence" value="ECO:0007669"/>
    <property type="project" value="UniProtKB-KW"/>
</dbReference>
<dbReference type="SUPFAM" id="SSF53474">
    <property type="entry name" value="alpha/beta-Hydrolases"/>
    <property type="match status" value="1"/>
</dbReference>
<comment type="caution">
    <text evidence="3">The sequence shown here is derived from an EMBL/GenBank/DDBJ whole genome shotgun (WGS) entry which is preliminary data.</text>
</comment>
<dbReference type="Proteomes" id="UP001257627">
    <property type="component" value="Unassembled WGS sequence"/>
</dbReference>
<dbReference type="InterPro" id="IPR001031">
    <property type="entry name" value="Thioesterase"/>
</dbReference>
<dbReference type="Pfam" id="PF00975">
    <property type="entry name" value="Thioesterase"/>
    <property type="match status" value="1"/>
</dbReference>
<dbReference type="PANTHER" id="PTHR11487">
    <property type="entry name" value="THIOESTERASE"/>
    <property type="match status" value="1"/>
</dbReference>
<evidence type="ECO:0000313" key="3">
    <source>
        <dbReference type="EMBL" id="MDU8993327.1"/>
    </source>
</evidence>
<dbReference type="InterPro" id="IPR029058">
    <property type="entry name" value="AB_hydrolase_fold"/>
</dbReference>
<dbReference type="PANTHER" id="PTHR11487:SF0">
    <property type="entry name" value="S-ACYL FATTY ACID SYNTHASE THIOESTERASE, MEDIUM CHAIN"/>
    <property type="match status" value="1"/>
</dbReference>
<protein>
    <submittedName>
        <fullName evidence="3">Alpha/beta fold hydrolase</fullName>
    </submittedName>
</protein>
<name>A0ABU3UHE0_9ACTN</name>
<dbReference type="InterPro" id="IPR012223">
    <property type="entry name" value="TEII"/>
</dbReference>
<accession>A0ABU3UHE0</accession>
<organism evidence="3 4">
    <name type="scientific">Streptomyces mirabilis</name>
    <dbReference type="NCBI Taxonomy" id="68239"/>
    <lineage>
        <taxon>Bacteria</taxon>
        <taxon>Bacillati</taxon>
        <taxon>Actinomycetota</taxon>
        <taxon>Actinomycetes</taxon>
        <taxon>Kitasatosporales</taxon>
        <taxon>Streptomycetaceae</taxon>
        <taxon>Streptomyces</taxon>
    </lineage>
</organism>
<dbReference type="EMBL" id="JARAKF010000001">
    <property type="protein sequence ID" value="MDU8993327.1"/>
    <property type="molecule type" value="Genomic_DNA"/>
</dbReference>
<reference evidence="3 4" key="1">
    <citation type="submission" date="2023-02" db="EMBL/GenBank/DDBJ databases">
        <authorList>
            <person name="Maleckis M."/>
        </authorList>
    </citation>
    <scope>NUCLEOTIDE SEQUENCE [LARGE SCALE GENOMIC DNA]</scope>
    <source>
        <strain evidence="3 4">P8-A2</strain>
    </source>
</reference>
<feature type="domain" description="Thioesterase" evidence="2">
    <location>
        <begin position="2"/>
        <end position="233"/>
    </location>
</feature>
<evidence type="ECO:0000259" key="2">
    <source>
        <dbReference type="Pfam" id="PF00975"/>
    </source>
</evidence>
<evidence type="ECO:0000313" key="4">
    <source>
        <dbReference type="Proteomes" id="UP001257627"/>
    </source>
</evidence>
<keyword evidence="3" id="KW-0378">Hydrolase</keyword>
<sequence length="252" mass="27611">MRLFVFHHAGGSQLMFRGWAAHFPGDWEIHVPNAPGRLMDGRVPLERMDDLVDHFLTELGTELTGRFALFGHSMGAAVGYALTLRLLEEGRTPPVWLGVSARTAPLPTTVDEQPATERAALPESASDEVLRRRVATMGGTPQGILDDPDLWARFEPTIRGDLHLTESWRPPAPVPLAVPISAFAGADDPVVPVESLARWSALTRHFLGLNRFDGDHFYFQDDPGPLARRIHADIRRATALRATATASAAPHA</sequence>
<keyword evidence="4" id="KW-1185">Reference proteome</keyword>
<comment type="similarity">
    <text evidence="1">Belongs to the thioesterase family.</text>
</comment>
<evidence type="ECO:0000256" key="1">
    <source>
        <dbReference type="ARBA" id="ARBA00007169"/>
    </source>
</evidence>
<gene>
    <name evidence="3" type="ORF">PU648_13405</name>
</gene>
<dbReference type="RefSeq" id="WP_143614721.1">
    <property type="nucleotide sequence ID" value="NZ_CP107955.1"/>
</dbReference>
<proteinExistence type="inferred from homology"/>